<evidence type="ECO:0000313" key="5">
    <source>
        <dbReference type="Proteomes" id="UP000184440"/>
    </source>
</evidence>
<protein>
    <submittedName>
        <fullName evidence="4">Enoyl-CoA hydratase/carnithine racemase</fullName>
    </submittedName>
</protein>
<dbReference type="PANTHER" id="PTHR11941">
    <property type="entry name" value="ENOYL-COA HYDRATASE-RELATED"/>
    <property type="match status" value="1"/>
</dbReference>
<dbReference type="InterPro" id="IPR029045">
    <property type="entry name" value="ClpP/crotonase-like_dom_sf"/>
</dbReference>
<evidence type="ECO:0000256" key="1">
    <source>
        <dbReference type="ARBA" id="ARBA00005254"/>
    </source>
</evidence>
<dbReference type="RefSeq" id="WP_073264717.1">
    <property type="nucleotide sequence ID" value="NZ_FRCS01000020.1"/>
</dbReference>
<dbReference type="PANTHER" id="PTHR11941:SF169">
    <property type="entry name" value="(7AS)-7A-METHYL-1,5-DIOXO-2,3,5,6,7,7A-HEXAHYDRO-1H-INDENE-CARBOXYL-COA HYDROLASE"/>
    <property type="match status" value="1"/>
</dbReference>
<name>A0A1M7RM16_9ACTN</name>
<comment type="similarity">
    <text evidence="1">Belongs to the enoyl-CoA hydratase/isomerase family.</text>
</comment>
<dbReference type="EMBL" id="FRCS01000020">
    <property type="protein sequence ID" value="SHN47142.1"/>
    <property type="molecule type" value="Genomic_DNA"/>
</dbReference>
<dbReference type="AlphaFoldDB" id="A0A1M7RM16"/>
<dbReference type="SUPFAM" id="SSF52096">
    <property type="entry name" value="ClpP/crotonase"/>
    <property type="match status" value="1"/>
</dbReference>
<dbReference type="Gene3D" id="3.90.226.10">
    <property type="entry name" value="2-enoyl-CoA Hydratase, Chain A, domain 1"/>
    <property type="match status" value="1"/>
</dbReference>
<dbReference type="Pfam" id="PF00378">
    <property type="entry name" value="ECH_1"/>
    <property type="match status" value="1"/>
</dbReference>
<gene>
    <name evidence="4" type="ORF">SAMN05443668_12098</name>
</gene>
<proteinExistence type="inferred from homology"/>
<keyword evidence="2" id="KW-0443">Lipid metabolism</keyword>
<dbReference type="STRING" id="134849.SAMN05443668_12098"/>
<dbReference type="OrthoDB" id="3207739at2"/>
<dbReference type="GO" id="GO:0016829">
    <property type="term" value="F:lyase activity"/>
    <property type="evidence" value="ECO:0007669"/>
    <property type="project" value="UniProtKB-KW"/>
</dbReference>
<dbReference type="GO" id="GO:0006635">
    <property type="term" value="P:fatty acid beta-oxidation"/>
    <property type="evidence" value="ECO:0007669"/>
    <property type="project" value="TreeGrafter"/>
</dbReference>
<organism evidence="4 5">
    <name type="scientific">Cryptosporangium aurantiacum</name>
    <dbReference type="NCBI Taxonomy" id="134849"/>
    <lineage>
        <taxon>Bacteria</taxon>
        <taxon>Bacillati</taxon>
        <taxon>Actinomycetota</taxon>
        <taxon>Actinomycetes</taxon>
        <taxon>Cryptosporangiales</taxon>
        <taxon>Cryptosporangiaceae</taxon>
        <taxon>Cryptosporangium</taxon>
    </lineage>
</organism>
<dbReference type="InterPro" id="IPR001753">
    <property type="entry name" value="Enoyl-CoA_hydra/iso"/>
</dbReference>
<evidence type="ECO:0000256" key="2">
    <source>
        <dbReference type="ARBA" id="ARBA00023098"/>
    </source>
</evidence>
<sequence length="358" mass="36528">MNLDVPTLLDALGDPKAAESFSAVLGVPLVAVEVPDAASAAGLAALLGPGRWAADVRALPCVVALVVPDPAVFTGAGHVPLMLGDVLLTDDPDAPRPYVAPAGGSTAGVDALAVIATANPVAATALALLLRSAEGLDVPAGLVAESATYSTLQAGEEFVRWRAGRPVKPADPSTGRVRVERDGHALRVTMTRPQRRNALDAAMRDALAEAFTLAIADPDATLEFRGEGPEFCAGGDLDEFGSRPDPALAHLTRLTRSPARLLHTVAGRATAHLHGACLGAGIELPAFAGRVIAAPDTSIGLPEVSLGLVPGAGGTVSMPRRIGRQRTAWIGLSGQRVNADTALRWGLVDAIGPAGETS</sequence>
<dbReference type="Proteomes" id="UP000184440">
    <property type="component" value="Unassembled WGS sequence"/>
</dbReference>
<evidence type="ECO:0000313" key="4">
    <source>
        <dbReference type="EMBL" id="SHN47142.1"/>
    </source>
</evidence>
<accession>A0A1M7RM16</accession>
<dbReference type="CDD" id="cd06558">
    <property type="entry name" value="crotonase-like"/>
    <property type="match status" value="1"/>
</dbReference>
<evidence type="ECO:0000256" key="3">
    <source>
        <dbReference type="ARBA" id="ARBA00023239"/>
    </source>
</evidence>
<reference evidence="4 5" key="1">
    <citation type="submission" date="2016-11" db="EMBL/GenBank/DDBJ databases">
        <authorList>
            <person name="Jaros S."/>
            <person name="Januszkiewicz K."/>
            <person name="Wedrychowicz H."/>
        </authorList>
    </citation>
    <scope>NUCLEOTIDE SEQUENCE [LARGE SCALE GENOMIC DNA]</scope>
    <source>
        <strain evidence="4 5">DSM 46144</strain>
    </source>
</reference>
<keyword evidence="5" id="KW-1185">Reference proteome</keyword>
<keyword evidence="3" id="KW-0456">Lyase</keyword>